<dbReference type="InterPro" id="IPR001737">
    <property type="entry name" value="KsgA/Erm"/>
</dbReference>
<sequence>MPPAPRAERSGGVHFLAAPRIAARLVRSCPLHPGDLVVEFGAGQGAITTHLAETNAQVLAVERDPEFVRKLRSRLADRGNVRVIQADIMSFPLPRKHFSVVASIPYALSTALLRRLLSPQRTRLRQAALIVEWGFAKRVIAPRDLEQAWWAARFELELVSRISANCFSPPPRVDSAHLVIRRRQAVPDRALWTLLSTAYRTPSQPARKVLGHPKLLHSTGIDPAAPVAKIRPAAWAELARHLARDRSRYWPPLPPRFR</sequence>
<dbReference type="Gene3D" id="1.10.8.100">
    <property type="entry name" value="Ribosomal RNA adenine dimethylase-like, domain 2"/>
    <property type="match status" value="1"/>
</dbReference>
<dbReference type="PANTHER" id="PTHR11727">
    <property type="entry name" value="DIMETHYLADENOSINE TRANSFERASE"/>
    <property type="match status" value="1"/>
</dbReference>
<reference evidence="7 8" key="1">
    <citation type="submission" date="2016-10" db="EMBL/GenBank/DDBJ databases">
        <authorList>
            <person name="de Groot N.N."/>
        </authorList>
    </citation>
    <scope>NUCLEOTIDE SEQUENCE [LARGE SCALE GENOMIC DNA]</scope>
    <source>
        <strain evidence="7 8">DSM 44468</strain>
    </source>
</reference>
<keyword evidence="1 5" id="KW-0489">Methyltransferase</keyword>
<keyword evidence="8" id="KW-1185">Reference proteome</keyword>
<feature type="binding site" evidence="5">
    <location>
        <position position="14"/>
    </location>
    <ligand>
        <name>S-adenosyl-L-methionine</name>
        <dbReference type="ChEBI" id="CHEBI:59789"/>
    </ligand>
</feature>
<comment type="similarity">
    <text evidence="5">Belongs to the class I-like SAM-binding methyltransferase superfamily. rRNA adenine N(6)-methyltransferase family.</text>
</comment>
<dbReference type="Gene3D" id="3.40.50.150">
    <property type="entry name" value="Vaccinia Virus protein VP39"/>
    <property type="match status" value="1"/>
</dbReference>
<evidence type="ECO:0000256" key="3">
    <source>
        <dbReference type="ARBA" id="ARBA00022691"/>
    </source>
</evidence>
<evidence type="ECO:0000256" key="5">
    <source>
        <dbReference type="PROSITE-ProRule" id="PRU01026"/>
    </source>
</evidence>
<dbReference type="InterPro" id="IPR023165">
    <property type="entry name" value="rRNA_Ade_diMease-like_C"/>
</dbReference>
<keyword evidence="3 5" id="KW-0949">S-adenosyl-L-methionine</keyword>
<keyword evidence="2 5" id="KW-0808">Transferase</keyword>
<dbReference type="PROSITE" id="PS01131">
    <property type="entry name" value="RRNA_A_DIMETH"/>
    <property type="match status" value="1"/>
</dbReference>
<feature type="binding site" evidence="5">
    <location>
        <position position="16"/>
    </location>
    <ligand>
        <name>S-adenosyl-L-methionine</name>
        <dbReference type="ChEBI" id="CHEBI:59789"/>
    </ligand>
</feature>
<evidence type="ECO:0000256" key="4">
    <source>
        <dbReference type="ARBA" id="ARBA00022884"/>
    </source>
</evidence>
<keyword evidence="4 5" id="KW-0694">RNA-binding</keyword>
<gene>
    <name evidence="7" type="ORF">SAMN05421835_102361</name>
</gene>
<accession>A0A1I3MJF5</accession>
<dbReference type="GO" id="GO:0000179">
    <property type="term" value="F:rRNA (adenine-N6,N6-)-dimethyltransferase activity"/>
    <property type="evidence" value="ECO:0007669"/>
    <property type="project" value="UniProtKB-UniRule"/>
</dbReference>
<dbReference type="InterPro" id="IPR020598">
    <property type="entry name" value="rRNA_Ade_methylase_Trfase_N"/>
</dbReference>
<proteinExistence type="inferred from homology"/>
<feature type="binding site" evidence="5">
    <location>
        <position position="62"/>
    </location>
    <ligand>
        <name>S-adenosyl-L-methionine</name>
        <dbReference type="ChEBI" id="CHEBI:59789"/>
    </ligand>
</feature>
<name>A0A1I3MJF5_9PSEU</name>
<dbReference type="PANTHER" id="PTHR11727:SF7">
    <property type="entry name" value="DIMETHYLADENOSINE TRANSFERASE-RELATED"/>
    <property type="match status" value="1"/>
</dbReference>
<dbReference type="SUPFAM" id="SSF53335">
    <property type="entry name" value="S-adenosyl-L-methionine-dependent methyltransferases"/>
    <property type="match status" value="1"/>
</dbReference>
<organism evidence="7 8">
    <name type="scientific">Amycolatopsis sacchari</name>
    <dbReference type="NCBI Taxonomy" id="115433"/>
    <lineage>
        <taxon>Bacteria</taxon>
        <taxon>Bacillati</taxon>
        <taxon>Actinomycetota</taxon>
        <taxon>Actinomycetes</taxon>
        <taxon>Pseudonocardiales</taxon>
        <taxon>Pseudonocardiaceae</taxon>
        <taxon>Amycolatopsis</taxon>
    </lineage>
</organism>
<evidence type="ECO:0000256" key="2">
    <source>
        <dbReference type="ARBA" id="ARBA00022679"/>
    </source>
</evidence>
<evidence type="ECO:0000256" key="1">
    <source>
        <dbReference type="ARBA" id="ARBA00022603"/>
    </source>
</evidence>
<dbReference type="Pfam" id="PF00398">
    <property type="entry name" value="RrnaAD"/>
    <property type="match status" value="1"/>
</dbReference>
<dbReference type="PROSITE" id="PS51689">
    <property type="entry name" value="SAM_RNA_A_N6_MT"/>
    <property type="match status" value="1"/>
</dbReference>
<feature type="binding site" evidence="5">
    <location>
        <position position="87"/>
    </location>
    <ligand>
        <name>S-adenosyl-L-methionine</name>
        <dbReference type="ChEBI" id="CHEBI:59789"/>
    </ligand>
</feature>
<evidence type="ECO:0000313" key="7">
    <source>
        <dbReference type="EMBL" id="SFI97148.1"/>
    </source>
</evidence>
<dbReference type="SMART" id="SM00650">
    <property type="entry name" value="rADc"/>
    <property type="match status" value="1"/>
</dbReference>
<dbReference type="RefSeq" id="WP_245782915.1">
    <property type="nucleotide sequence ID" value="NZ_FORP01000002.1"/>
</dbReference>
<dbReference type="GO" id="GO:0003723">
    <property type="term" value="F:RNA binding"/>
    <property type="evidence" value="ECO:0007669"/>
    <property type="project" value="UniProtKB-UniRule"/>
</dbReference>
<feature type="domain" description="Ribosomal RNA adenine methylase transferase N-terminal" evidence="6">
    <location>
        <begin position="21"/>
        <end position="184"/>
    </location>
</feature>
<dbReference type="Proteomes" id="UP000199025">
    <property type="component" value="Unassembled WGS sequence"/>
</dbReference>
<dbReference type="STRING" id="115433.SAMN05421835_102361"/>
<feature type="binding site" evidence="5">
    <location>
        <position position="41"/>
    </location>
    <ligand>
        <name>S-adenosyl-L-methionine</name>
        <dbReference type="ChEBI" id="CHEBI:59789"/>
    </ligand>
</feature>
<dbReference type="InterPro" id="IPR029063">
    <property type="entry name" value="SAM-dependent_MTases_sf"/>
</dbReference>
<dbReference type="AlphaFoldDB" id="A0A1I3MJF5"/>
<dbReference type="InterPro" id="IPR020596">
    <property type="entry name" value="rRNA_Ade_Mease_Trfase_CS"/>
</dbReference>
<dbReference type="CDD" id="cd02440">
    <property type="entry name" value="AdoMet_MTases"/>
    <property type="match status" value="1"/>
</dbReference>
<feature type="binding site" evidence="5">
    <location>
        <position position="103"/>
    </location>
    <ligand>
        <name>S-adenosyl-L-methionine</name>
        <dbReference type="ChEBI" id="CHEBI:59789"/>
    </ligand>
</feature>
<dbReference type="EMBL" id="FORP01000002">
    <property type="protein sequence ID" value="SFI97148.1"/>
    <property type="molecule type" value="Genomic_DNA"/>
</dbReference>
<evidence type="ECO:0000259" key="6">
    <source>
        <dbReference type="SMART" id="SM00650"/>
    </source>
</evidence>
<evidence type="ECO:0000313" key="8">
    <source>
        <dbReference type="Proteomes" id="UP000199025"/>
    </source>
</evidence>
<protein>
    <submittedName>
        <fullName evidence="7">23S rRNA (Adenine-N6)-dimethyltransferase</fullName>
    </submittedName>
</protein>